<organism evidence="1">
    <name type="scientific">Anopheles marajoara</name>
    <dbReference type="NCBI Taxonomy" id="58244"/>
    <lineage>
        <taxon>Eukaryota</taxon>
        <taxon>Metazoa</taxon>
        <taxon>Ecdysozoa</taxon>
        <taxon>Arthropoda</taxon>
        <taxon>Hexapoda</taxon>
        <taxon>Insecta</taxon>
        <taxon>Pterygota</taxon>
        <taxon>Neoptera</taxon>
        <taxon>Endopterygota</taxon>
        <taxon>Diptera</taxon>
        <taxon>Nematocera</taxon>
        <taxon>Culicoidea</taxon>
        <taxon>Culicidae</taxon>
        <taxon>Anophelinae</taxon>
        <taxon>Anopheles</taxon>
    </lineage>
</organism>
<dbReference type="EMBL" id="GGFJ01014304">
    <property type="protein sequence ID" value="MBW63445.1"/>
    <property type="molecule type" value="Transcribed_RNA"/>
</dbReference>
<accession>A0A2M4CDX4</accession>
<reference evidence="1" key="1">
    <citation type="submission" date="2018-01" db="EMBL/GenBank/DDBJ databases">
        <title>An insight into the sialome of Amazonian anophelines.</title>
        <authorList>
            <person name="Ribeiro J.M."/>
            <person name="Scarpassa V."/>
            <person name="Calvo E."/>
        </authorList>
    </citation>
    <scope>NUCLEOTIDE SEQUENCE</scope>
    <source>
        <tissue evidence="1">Salivary glands</tissue>
    </source>
</reference>
<protein>
    <submittedName>
        <fullName evidence="1">Putative secreted protein</fullName>
    </submittedName>
</protein>
<dbReference type="AlphaFoldDB" id="A0A2M4CDX4"/>
<sequence>MIRRTTRTVSPRLHNFTLLYFCPLSDSAAAGGPCPMMTQLRWSQEQKKRQTREINELLRTATGARVSRRTVH</sequence>
<evidence type="ECO:0000313" key="1">
    <source>
        <dbReference type="EMBL" id="MBW63445.1"/>
    </source>
</evidence>
<proteinExistence type="predicted"/>
<name>A0A2M4CDX4_9DIPT</name>